<sequence length="90" mass="10390">MIVFWINLADNINSLFPSDYLAVLTSFLHRSSHFHITPLLSLLWFFSINDSPSGEIVHREFDNNTITRYQPYEMLSHPAGHVGQNLMTIV</sequence>
<gene>
    <name evidence="1" type="ordered locus">CTN_1017</name>
</gene>
<reference evidence="1 2" key="1">
    <citation type="journal article" date="2009" name="Biosci. Biotechnol. Biochem.">
        <title>WeGAS: a web-based microbial genome annotation system.</title>
        <authorList>
            <person name="Lee D."/>
            <person name="Seo H."/>
            <person name="Park C."/>
            <person name="Park K."/>
        </authorList>
    </citation>
    <scope>NUCLEOTIDE SEQUENCE [LARGE SCALE GENOMIC DNA]</scope>
    <source>
        <strain evidence="2">ATCC 49049 / DSM 4359 / NBRC 107923 / NS-E</strain>
    </source>
</reference>
<proteinExistence type="predicted"/>
<keyword evidence="2" id="KW-1185">Reference proteome</keyword>
<evidence type="ECO:0000313" key="2">
    <source>
        <dbReference type="Proteomes" id="UP000000445"/>
    </source>
</evidence>
<dbReference type="HOGENOM" id="CLU_2439804_0_0_0"/>
<dbReference type="KEGG" id="tna:CTN_1017"/>
<dbReference type="Proteomes" id="UP000000445">
    <property type="component" value="Chromosome"/>
</dbReference>
<dbReference type="AlphaFoldDB" id="B9K8B0"/>
<accession>B9K8B0</accession>
<name>B9K8B0_THENN</name>
<protein>
    <submittedName>
        <fullName evidence="1">Uncharacterized protein</fullName>
    </submittedName>
</protein>
<dbReference type="EMBL" id="CP000916">
    <property type="protein sequence ID" value="ACM23193.1"/>
    <property type="molecule type" value="Genomic_DNA"/>
</dbReference>
<evidence type="ECO:0000313" key="1">
    <source>
        <dbReference type="EMBL" id="ACM23193.1"/>
    </source>
</evidence>
<dbReference type="STRING" id="309803.CTN_1017"/>
<organism evidence="1 2">
    <name type="scientific">Thermotoga neapolitana (strain ATCC 49049 / DSM 4359 / NBRC 107923 / NS-E)</name>
    <dbReference type="NCBI Taxonomy" id="309803"/>
    <lineage>
        <taxon>Bacteria</taxon>
        <taxon>Thermotogati</taxon>
        <taxon>Thermotogota</taxon>
        <taxon>Thermotogae</taxon>
        <taxon>Thermotogales</taxon>
        <taxon>Thermotogaceae</taxon>
        <taxon>Thermotoga</taxon>
    </lineage>
</organism>